<evidence type="ECO:0000256" key="1">
    <source>
        <dbReference type="SAM" id="SignalP"/>
    </source>
</evidence>
<comment type="caution">
    <text evidence="2">The sequence shown here is derived from an EMBL/GenBank/DDBJ whole genome shotgun (WGS) entry which is preliminary data.</text>
</comment>
<gene>
    <name evidence="2" type="ORF">PG997_001911</name>
</gene>
<dbReference type="EMBL" id="JAQQWN010000003">
    <property type="protein sequence ID" value="KAK8091550.1"/>
    <property type="molecule type" value="Genomic_DNA"/>
</dbReference>
<dbReference type="RefSeq" id="XP_066673522.1">
    <property type="nucleotide sequence ID" value="XM_066806226.1"/>
</dbReference>
<organism evidence="2 3">
    <name type="scientific">Apiospora hydei</name>
    <dbReference type="NCBI Taxonomy" id="1337664"/>
    <lineage>
        <taxon>Eukaryota</taxon>
        <taxon>Fungi</taxon>
        <taxon>Dikarya</taxon>
        <taxon>Ascomycota</taxon>
        <taxon>Pezizomycotina</taxon>
        <taxon>Sordariomycetes</taxon>
        <taxon>Xylariomycetidae</taxon>
        <taxon>Amphisphaeriales</taxon>
        <taxon>Apiosporaceae</taxon>
        <taxon>Apiospora</taxon>
    </lineage>
</organism>
<evidence type="ECO:0000313" key="3">
    <source>
        <dbReference type="Proteomes" id="UP001433268"/>
    </source>
</evidence>
<protein>
    <submittedName>
        <fullName evidence="2">Uncharacterized protein</fullName>
    </submittedName>
</protein>
<sequence length="106" mass="10941">MFRPGISTLALAVVSVVPLGTAAPVADAPDLGAPAYEDSTSTDYEIWVPPGTFATAGYPIRGAYPTAVETTTFVTSFKPATETISVGPTSTPVGECDVVKLTHCSY</sequence>
<keyword evidence="3" id="KW-1185">Reference proteome</keyword>
<name>A0ABR1X844_9PEZI</name>
<keyword evidence="1" id="KW-0732">Signal</keyword>
<evidence type="ECO:0000313" key="2">
    <source>
        <dbReference type="EMBL" id="KAK8091550.1"/>
    </source>
</evidence>
<proteinExistence type="predicted"/>
<dbReference type="Proteomes" id="UP001433268">
    <property type="component" value="Unassembled WGS sequence"/>
</dbReference>
<accession>A0ABR1X844</accession>
<reference evidence="2 3" key="1">
    <citation type="submission" date="2023-01" db="EMBL/GenBank/DDBJ databases">
        <title>Analysis of 21 Apiospora genomes using comparative genomics revels a genus with tremendous synthesis potential of carbohydrate active enzymes and secondary metabolites.</title>
        <authorList>
            <person name="Sorensen T."/>
        </authorList>
    </citation>
    <scope>NUCLEOTIDE SEQUENCE [LARGE SCALE GENOMIC DNA]</scope>
    <source>
        <strain evidence="2 3">CBS 114990</strain>
    </source>
</reference>
<feature type="signal peptide" evidence="1">
    <location>
        <begin position="1"/>
        <end position="22"/>
    </location>
</feature>
<feature type="chain" id="PRO_5045752329" evidence="1">
    <location>
        <begin position="23"/>
        <end position="106"/>
    </location>
</feature>
<dbReference type="GeneID" id="92039286"/>